<evidence type="ECO:0000313" key="2">
    <source>
        <dbReference type="Proteomes" id="UP001281147"/>
    </source>
</evidence>
<dbReference type="EMBL" id="JAUTXU010000008">
    <property type="protein sequence ID" value="KAK3723678.1"/>
    <property type="molecule type" value="Genomic_DNA"/>
</dbReference>
<dbReference type="Proteomes" id="UP001281147">
    <property type="component" value="Unassembled WGS sequence"/>
</dbReference>
<keyword evidence="2" id="KW-1185">Reference proteome</keyword>
<organism evidence="1 2">
    <name type="scientific">Vermiconidia calcicola</name>
    <dbReference type="NCBI Taxonomy" id="1690605"/>
    <lineage>
        <taxon>Eukaryota</taxon>
        <taxon>Fungi</taxon>
        <taxon>Dikarya</taxon>
        <taxon>Ascomycota</taxon>
        <taxon>Pezizomycotina</taxon>
        <taxon>Dothideomycetes</taxon>
        <taxon>Dothideomycetidae</taxon>
        <taxon>Mycosphaerellales</taxon>
        <taxon>Extremaceae</taxon>
        <taxon>Vermiconidia</taxon>
    </lineage>
</organism>
<evidence type="ECO:0000313" key="1">
    <source>
        <dbReference type="EMBL" id="KAK3723678.1"/>
    </source>
</evidence>
<gene>
    <name evidence="1" type="ORF">LTR37_001559</name>
</gene>
<proteinExistence type="predicted"/>
<reference evidence="1" key="1">
    <citation type="submission" date="2023-07" db="EMBL/GenBank/DDBJ databases">
        <title>Black Yeasts Isolated from many extreme environments.</title>
        <authorList>
            <person name="Coleine C."/>
            <person name="Stajich J.E."/>
            <person name="Selbmann L."/>
        </authorList>
    </citation>
    <scope>NUCLEOTIDE SEQUENCE</scope>
    <source>
        <strain evidence="1">CCFEE 5714</strain>
    </source>
</reference>
<protein>
    <submittedName>
        <fullName evidence="1">Uncharacterized protein</fullName>
    </submittedName>
</protein>
<comment type="caution">
    <text evidence="1">The sequence shown here is derived from an EMBL/GenBank/DDBJ whole genome shotgun (WGS) entry which is preliminary data.</text>
</comment>
<name>A0ACC3NVI1_9PEZI</name>
<sequence>MFPKSQYARGGIDLWSKVDGNKTSGLHSMMPESNAPMLPTGSSYNSWGNIYPHIYNFFKQATPMFSSGSSYTRSSNIYPTEAGFIKRTTTYAAKSQAPLASFTHSSPPLRPAQAWADHQSGGINANTSTASFGQEATHEEDIYGSGYEHGNDDEHGSDHEDDDDAYGSDDSYCSDEDSEDDIVPRPHRPSGLGSAEGGDDE</sequence>
<accession>A0ACC3NVI1</accession>